<evidence type="ECO:0000256" key="7">
    <source>
        <dbReference type="SAM" id="MobiDB-lite"/>
    </source>
</evidence>
<dbReference type="InterPro" id="IPR045122">
    <property type="entry name" value="Csc1-like"/>
</dbReference>
<feature type="transmembrane region" description="Helical" evidence="8">
    <location>
        <begin position="146"/>
        <end position="164"/>
    </location>
</feature>
<accession>A0A0C9U4W1</accession>
<proteinExistence type="inferred from homology"/>
<comment type="similarity">
    <text evidence="2">Belongs to the CSC1 (TC 1.A.17) family.</text>
</comment>
<evidence type="ECO:0000259" key="9">
    <source>
        <dbReference type="Pfam" id="PF02714"/>
    </source>
</evidence>
<feature type="transmembrane region" description="Helical" evidence="8">
    <location>
        <begin position="621"/>
        <end position="641"/>
    </location>
</feature>
<dbReference type="PANTHER" id="PTHR13018">
    <property type="entry name" value="PROBABLE MEMBRANE PROTEIN DUF221-RELATED"/>
    <property type="match status" value="1"/>
</dbReference>
<feature type="transmembrane region" description="Helical" evidence="8">
    <location>
        <begin position="92"/>
        <end position="114"/>
    </location>
</feature>
<evidence type="ECO:0000256" key="5">
    <source>
        <dbReference type="ARBA" id="ARBA00022989"/>
    </source>
</evidence>
<evidence type="ECO:0000256" key="3">
    <source>
        <dbReference type="ARBA" id="ARBA00022448"/>
    </source>
</evidence>
<evidence type="ECO:0000313" key="13">
    <source>
        <dbReference type="Proteomes" id="UP000054279"/>
    </source>
</evidence>
<evidence type="ECO:0000256" key="4">
    <source>
        <dbReference type="ARBA" id="ARBA00022692"/>
    </source>
</evidence>
<comment type="subcellular location">
    <subcellularLocation>
        <location evidence="1">Membrane</location>
        <topology evidence="1">Multi-pass membrane protein</topology>
    </subcellularLocation>
</comment>
<evidence type="ECO:0008006" key="14">
    <source>
        <dbReference type="Google" id="ProtNLM"/>
    </source>
</evidence>
<dbReference type="Proteomes" id="UP000054279">
    <property type="component" value="Unassembled WGS sequence"/>
</dbReference>
<dbReference type="InterPro" id="IPR027815">
    <property type="entry name" value="CSC1/OSCA1-like_cyt"/>
</dbReference>
<reference evidence="12 13" key="1">
    <citation type="submission" date="2014-06" db="EMBL/GenBank/DDBJ databases">
        <title>Evolutionary Origins and Diversification of the Mycorrhizal Mutualists.</title>
        <authorList>
            <consortium name="DOE Joint Genome Institute"/>
            <consortium name="Mycorrhizal Genomics Consortium"/>
            <person name="Kohler A."/>
            <person name="Kuo A."/>
            <person name="Nagy L.G."/>
            <person name="Floudas D."/>
            <person name="Copeland A."/>
            <person name="Barry K.W."/>
            <person name="Cichocki N."/>
            <person name="Veneault-Fourrey C."/>
            <person name="LaButti K."/>
            <person name="Lindquist E.A."/>
            <person name="Lipzen A."/>
            <person name="Lundell T."/>
            <person name="Morin E."/>
            <person name="Murat C."/>
            <person name="Riley R."/>
            <person name="Ohm R."/>
            <person name="Sun H."/>
            <person name="Tunlid A."/>
            <person name="Henrissat B."/>
            <person name="Grigoriev I.V."/>
            <person name="Hibbett D.S."/>
            <person name="Martin F."/>
        </authorList>
    </citation>
    <scope>NUCLEOTIDE SEQUENCE [LARGE SCALE GENOMIC DNA]</scope>
    <source>
        <strain evidence="12 13">SS14</strain>
    </source>
</reference>
<keyword evidence="4 8" id="KW-0812">Transmembrane</keyword>
<feature type="region of interest" description="Disordered" evidence="7">
    <location>
        <begin position="266"/>
        <end position="286"/>
    </location>
</feature>
<dbReference type="Pfam" id="PF13967">
    <property type="entry name" value="RSN1_TM"/>
    <property type="match status" value="1"/>
</dbReference>
<dbReference type="Pfam" id="PF14703">
    <property type="entry name" value="PHM7_cyt"/>
    <property type="match status" value="1"/>
</dbReference>
<dbReference type="PANTHER" id="PTHR13018:SF143">
    <property type="entry name" value="CSC1_OSCA1-LIKE 7TM REGION DOMAIN-CONTAINING PROTEIN"/>
    <property type="match status" value="1"/>
</dbReference>
<feature type="transmembrane region" description="Helical" evidence="8">
    <location>
        <begin position="410"/>
        <end position="433"/>
    </location>
</feature>
<dbReference type="Pfam" id="PF02714">
    <property type="entry name" value="RSN1_7TM"/>
    <property type="match status" value="1"/>
</dbReference>
<dbReference type="InterPro" id="IPR032880">
    <property type="entry name" value="CSC1/OSCA1-like_N"/>
</dbReference>
<evidence type="ECO:0000256" key="8">
    <source>
        <dbReference type="SAM" id="Phobius"/>
    </source>
</evidence>
<protein>
    <recommendedName>
        <fullName evidence="14">DUF221-domain-containing protein</fullName>
    </recommendedName>
</protein>
<dbReference type="GO" id="GO:0005227">
    <property type="term" value="F:calcium-activated cation channel activity"/>
    <property type="evidence" value="ECO:0007669"/>
    <property type="project" value="InterPro"/>
</dbReference>
<dbReference type="HOGENOM" id="CLU_002458_2_0_1"/>
<feature type="transmembrane region" description="Helical" evidence="8">
    <location>
        <begin position="17"/>
        <end position="38"/>
    </location>
</feature>
<keyword evidence="6 8" id="KW-0472">Membrane</keyword>
<feature type="transmembrane region" description="Helical" evidence="8">
    <location>
        <begin position="453"/>
        <end position="480"/>
    </location>
</feature>
<feature type="transmembrane region" description="Helical" evidence="8">
    <location>
        <begin position="546"/>
        <end position="574"/>
    </location>
</feature>
<evidence type="ECO:0000256" key="6">
    <source>
        <dbReference type="ARBA" id="ARBA00023136"/>
    </source>
</evidence>
<dbReference type="OrthoDB" id="1076608at2759"/>
<evidence type="ECO:0000256" key="1">
    <source>
        <dbReference type="ARBA" id="ARBA00004141"/>
    </source>
</evidence>
<name>A0A0C9U4W1_SPHS4</name>
<organism evidence="12 13">
    <name type="scientific">Sphaerobolus stellatus (strain SS14)</name>
    <dbReference type="NCBI Taxonomy" id="990650"/>
    <lineage>
        <taxon>Eukaryota</taxon>
        <taxon>Fungi</taxon>
        <taxon>Dikarya</taxon>
        <taxon>Basidiomycota</taxon>
        <taxon>Agaricomycotina</taxon>
        <taxon>Agaricomycetes</taxon>
        <taxon>Phallomycetidae</taxon>
        <taxon>Geastrales</taxon>
        <taxon>Sphaerobolaceae</taxon>
        <taxon>Sphaerobolus</taxon>
    </lineage>
</organism>
<feature type="transmembrane region" description="Helical" evidence="8">
    <location>
        <begin position="501"/>
        <end position="526"/>
    </location>
</feature>
<evidence type="ECO:0000259" key="11">
    <source>
        <dbReference type="Pfam" id="PF14703"/>
    </source>
</evidence>
<keyword evidence="3" id="KW-0813">Transport</keyword>
<keyword evidence="5 8" id="KW-1133">Transmembrane helix</keyword>
<sequence>MSEVTAGTANGKTTQTFLSALISNGTLLGIELIVFIVLKGRLERIYTPRTFLPPPDKRAEELPSGPIKWLFKVIGAPPEDVIRKNGLDAYMLLRFLWLNMKIFSSFTIVTWIILLPINSAGIKNNSTDGLNKLSWGNITEAASDRYIAHVVIVYLLTFWVLYLLRRESIIYTELRQTYLTSPSYSHLPQSRTVLVTSIPKKMCNERDLRIWGSFVPGGIQNVWVYKDSKKLNEAYGERESLCADLEAATCSLLRDAMKAKQEQDNIEANKSRKIGGRGTTTRLGSNDARSTKMALLDKLVAPNNKPMHRPKLWGFWGRKVDSITYYKERISELNKTITRLRADDKESKPLGSAFIQCNLQIGAHVLAQCVSHHEPLKMVYKWIQVAPKDVIWDNIDDGVYETRFRYVTSWMLSLGIIIAWFFPVGFVGLLSNISELCQEVKWLAWTCSAPTPIPGIIQGVIPPLFLAIIFAILLWILRGLAWYENLPLYSLLSISVYKRYFLFLVIHGFLTVTLSSGLTATAHDIINSPTKTVSELASHLPDASVFFLTWTITRGLTGAGSALLQVFTLLVYFIKKWFLGRTPRQAYRVTFMMPDADFGVILPQLSLLATIGLTYSVLSPIINGLAALAFALFYFAWKFLLTWVFDQPDERETGGLYVSIKRHLTYCY</sequence>
<evidence type="ECO:0000313" key="12">
    <source>
        <dbReference type="EMBL" id="KIJ37978.1"/>
    </source>
</evidence>
<feature type="domain" description="CSC1/OSCA1-like cytosolic" evidence="11">
    <location>
        <begin position="190"/>
        <end position="394"/>
    </location>
</feature>
<dbReference type="InterPro" id="IPR003864">
    <property type="entry name" value="CSC1/OSCA1-like_7TM"/>
</dbReference>
<feature type="domain" description="CSC1/OSCA1-like 7TM region" evidence="9">
    <location>
        <begin position="408"/>
        <end position="664"/>
    </location>
</feature>
<dbReference type="AlphaFoldDB" id="A0A0C9U4W1"/>
<keyword evidence="13" id="KW-1185">Reference proteome</keyword>
<evidence type="ECO:0000259" key="10">
    <source>
        <dbReference type="Pfam" id="PF13967"/>
    </source>
</evidence>
<dbReference type="GO" id="GO:0005886">
    <property type="term" value="C:plasma membrane"/>
    <property type="evidence" value="ECO:0007669"/>
    <property type="project" value="TreeGrafter"/>
</dbReference>
<gene>
    <name evidence="12" type="ORF">M422DRAFT_231389</name>
</gene>
<evidence type="ECO:0000256" key="2">
    <source>
        <dbReference type="ARBA" id="ARBA00007779"/>
    </source>
</evidence>
<feature type="domain" description="CSC1/OSCA1-like N-terminal transmembrane" evidence="10">
    <location>
        <begin position="17"/>
        <end position="167"/>
    </location>
</feature>
<dbReference type="EMBL" id="KN837164">
    <property type="protein sequence ID" value="KIJ37978.1"/>
    <property type="molecule type" value="Genomic_DNA"/>
</dbReference>